<dbReference type="InterPro" id="IPR044156">
    <property type="entry name" value="Galectin-like"/>
</dbReference>
<dbReference type="InterPro" id="IPR001079">
    <property type="entry name" value="Galectin_CRD"/>
</dbReference>
<keyword evidence="1 2" id="KW-0430">Lectin</keyword>
<reference evidence="4 5" key="1">
    <citation type="submission" date="2020-04" db="EMBL/GenBank/DDBJ databases">
        <authorList>
            <person name="Laetsch R D."/>
            <person name="Stevens L."/>
            <person name="Kumar S."/>
            <person name="Blaxter L. M."/>
        </authorList>
    </citation>
    <scope>NUCLEOTIDE SEQUENCE [LARGE SCALE GENOMIC DNA]</scope>
</reference>
<evidence type="ECO:0000259" key="3">
    <source>
        <dbReference type="PROSITE" id="PS51304"/>
    </source>
</evidence>
<dbReference type="AlphaFoldDB" id="A0A8S1F5B9"/>
<dbReference type="InterPro" id="IPR013320">
    <property type="entry name" value="ConA-like_dom_sf"/>
</dbReference>
<dbReference type="SUPFAM" id="SSF49899">
    <property type="entry name" value="Concanavalin A-like lectins/glucanases"/>
    <property type="match status" value="1"/>
</dbReference>
<dbReference type="PANTHER" id="PTHR11346">
    <property type="entry name" value="GALECTIN"/>
    <property type="match status" value="1"/>
</dbReference>
<evidence type="ECO:0000313" key="5">
    <source>
        <dbReference type="Proteomes" id="UP000494206"/>
    </source>
</evidence>
<dbReference type="GO" id="GO:0016936">
    <property type="term" value="F:galactoside binding"/>
    <property type="evidence" value="ECO:0007669"/>
    <property type="project" value="TreeGrafter"/>
</dbReference>
<feature type="domain" description="Galectin" evidence="3">
    <location>
        <begin position="12"/>
        <end position="141"/>
    </location>
</feature>
<protein>
    <recommendedName>
        <fullName evidence="2">Galectin</fullName>
    </recommendedName>
</protein>
<dbReference type="SMART" id="SM00276">
    <property type="entry name" value="GLECT"/>
    <property type="match status" value="1"/>
</dbReference>
<dbReference type="CDD" id="cd00070">
    <property type="entry name" value="GLECT"/>
    <property type="match status" value="1"/>
</dbReference>
<dbReference type="Proteomes" id="UP000494206">
    <property type="component" value="Unassembled WGS sequence"/>
</dbReference>
<dbReference type="SMART" id="SM00908">
    <property type="entry name" value="Gal-bind_lectin"/>
    <property type="match status" value="1"/>
</dbReference>
<evidence type="ECO:0000256" key="2">
    <source>
        <dbReference type="RuleBase" id="RU102079"/>
    </source>
</evidence>
<dbReference type="PANTHER" id="PTHR11346:SF172">
    <property type="entry name" value="GALECTIN"/>
    <property type="match status" value="1"/>
</dbReference>
<comment type="caution">
    <text evidence="4">The sequence shown here is derived from an EMBL/GenBank/DDBJ whole genome shotgun (WGS) entry which is preliminary data.</text>
</comment>
<sequence length="221" mass="25168">MVHIIENPVIPLSTPIYQGLHRDSTIHFHGDVYPGPQGGFIIEFLVNNGVAFHVSVRMGTYGQNCIAFNHMKHGRWHREEHHQNRIYMGQPFRLTITNCHKKYEVSVNGHCIGHYHHHVSPAKIHVMNIRGDVRISQIHFENFPDHNGGGTQVGLIAPAPVIVQPQPAPVQVIPQPPIVQPVYPALQPIVYPTATPVIYSQPEVIYIENDHHHHHHRHHHC</sequence>
<name>A0A8S1F5B9_9PELO</name>
<dbReference type="PROSITE" id="PS51304">
    <property type="entry name" value="GALECTIN"/>
    <property type="match status" value="1"/>
</dbReference>
<proteinExistence type="predicted"/>
<accession>A0A8S1F5B9</accession>
<dbReference type="Gene3D" id="2.60.120.200">
    <property type="match status" value="1"/>
</dbReference>
<dbReference type="OrthoDB" id="6251307at2759"/>
<evidence type="ECO:0000313" key="4">
    <source>
        <dbReference type="EMBL" id="CAB3409065.1"/>
    </source>
</evidence>
<organism evidence="4 5">
    <name type="scientific">Caenorhabditis bovis</name>
    <dbReference type="NCBI Taxonomy" id="2654633"/>
    <lineage>
        <taxon>Eukaryota</taxon>
        <taxon>Metazoa</taxon>
        <taxon>Ecdysozoa</taxon>
        <taxon>Nematoda</taxon>
        <taxon>Chromadorea</taxon>
        <taxon>Rhabditida</taxon>
        <taxon>Rhabditina</taxon>
        <taxon>Rhabditomorpha</taxon>
        <taxon>Rhabditoidea</taxon>
        <taxon>Rhabditidae</taxon>
        <taxon>Peloderinae</taxon>
        <taxon>Caenorhabditis</taxon>
    </lineage>
</organism>
<dbReference type="GO" id="GO:0030246">
    <property type="term" value="F:carbohydrate binding"/>
    <property type="evidence" value="ECO:0007669"/>
    <property type="project" value="UniProtKB-UniRule"/>
</dbReference>
<gene>
    <name evidence="4" type="ORF">CBOVIS_LOCUS10761</name>
</gene>
<keyword evidence="5" id="KW-1185">Reference proteome</keyword>
<evidence type="ECO:0000256" key="1">
    <source>
        <dbReference type="ARBA" id="ARBA00022734"/>
    </source>
</evidence>
<dbReference type="EMBL" id="CADEPM010000008">
    <property type="protein sequence ID" value="CAB3409065.1"/>
    <property type="molecule type" value="Genomic_DNA"/>
</dbReference>
<dbReference type="Pfam" id="PF00337">
    <property type="entry name" value="Gal-bind_lectin"/>
    <property type="match status" value="1"/>
</dbReference>